<dbReference type="RefSeq" id="WP_089534180.1">
    <property type="nucleotide sequence ID" value="NZ_CP022437.1"/>
</dbReference>
<evidence type="ECO:0000256" key="1">
    <source>
        <dbReference type="SAM" id="MobiDB-lite"/>
    </source>
</evidence>
<dbReference type="PANTHER" id="PTHR13887">
    <property type="entry name" value="GLUTATHIONE S-TRANSFERASE KAPPA"/>
    <property type="match status" value="1"/>
</dbReference>
<dbReference type="InterPro" id="IPR001853">
    <property type="entry name" value="DSBA-like_thioredoxin_dom"/>
</dbReference>
<dbReference type="AlphaFoldDB" id="A0A221MHP8"/>
<dbReference type="InterPro" id="IPR036249">
    <property type="entry name" value="Thioredoxin-like_sf"/>
</dbReference>
<keyword evidence="4" id="KW-1185">Reference proteome</keyword>
<dbReference type="GO" id="GO:0016491">
    <property type="term" value="F:oxidoreductase activity"/>
    <property type="evidence" value="ECO:0007669"/>
    <property type="project" value="InterPro"/>
</dbReference>
<dbReference type="OrthoDB" id="9799122at2"/>
<organism evidence="3 4">
    <name type="scientific">Virgibacillus necropolis</name>
    <dbReference type="NCBI Taxonomy" id="163877"/>
    <lineage>
        <taxon>Bacteria</taxon>
        <taxon>Bacillati</taxon>
        <taxon>Bacillota</taxon>
        <taxon>Bacilli</taxon>
        <taxon>Bacillales</taxon>
        <taxon>Bacillaceae</taxon>
        <taxon>Virgibacillus</taxon>
    </lineage>
</organism>
<evidence type="ECO:0000259" key="2">
    <source>
        <dbReference type="Pfam" id="PF01323"/>
    </source>
</evidence>
<reference evidence="3 4" key="1">
    <citation type="journal article" date="2003" name="Int. J. Syst. Evol. Microbiol.">
        <title>Virgibacillus carmonensis sp. nov., Virgibacillus necropolis sp. nov. and Virgibacillus picturae sp. nov., three novel species isolated from deteriorated mural paintings, transfer of the species of the genus salibacillus to Virgibacillus, as Virgibacillus marismortui comb. nov. and Virgibacillus salexigens comb. nov., and emended description of the genus Virgibacillus.</title>
        <authorList>
            <person name="Heyrman J."/>
            <person name="Logan N.A."/>
            <person name="Busse H.J."/>
            <person name="Balcaen A."/>
            <person name="Lebbe L."/>
            <person name="Rodriguez-Diaz M."/>
            <person name="Swings J."/>
            <person name="De Vos P."/>
        </authorList>
    </citation>
    <scope>NUCLEOTIDE SEQUENCE [LARGE SCALE GENOMIC DNA]</scope>
    <source>
        <strain evidence="3 4">LMG 19488</strain>
    </source>
</reference>
<proteinExistence type="predicted"/>
<dbReference type="PANTHER" id="PTHR13887:SF41">
    <property type="entry name" value="THIOREDOXIN SUPERFAMILY PROTEIN"/>
    <property type="match status" value="1"/>
</dbReference>
<evidence type="ECO:0000313" key="4">
    <source>
        <dbReference type="Proteomes" id="UP000204391"/>
    </source>
</evidence>
<dbReference type="KEGG" id="vne:CFK40_20365"/>
<dbReference type="SUPFAM" id="SSF52833">
    <property type="entry name" value="Thioredoxin-like"/>
    <property type="match status" value="1"/>
</dbReference>
<dbReference type="EMBL" id="CP022437">
    <property type="protein sequence ID" value="ASN07187.1"/>
    <property type="molecule type" value="Genomic_DNA"/>
</dbReference>
<protein>
    <submittedName>
        <fullName evidence="3">Disulfide bond formation protein DsbA</fullName>
    </submittedName>
</protein>
<evidence type="ECO:0000313" key="3">
    <source>
        <dbReference type="EMBL" id="ASN07187.1"/>
    </source>
</evidence>
<feature type="region of interest" description="Disordered" evidence="1">
    <location>
        <begin position="220"/>
        <end position="244"/>
    </location>
</feature>
<dbReference type="CDD" id="cd03024">
    <property type="entry name" value="DsbA_FrnE"/>
    <property type="match status" value="1"/>
</dbReference>
<feature type="compositionally biased region" description="Polar residues" evidence="1">
    <location>
        <begin position="220"/>
        <end position="230"/>
    </location>
</feature>
<dbReference type="Gene3D" id="3.40.30.10">
    <property type="entry name" value="Glutaredoxin"/>
    <property type="match status" value="1"/>
</dbReference>
<feature type="compositionally biased region" description="Acidic residues" evidence="1">
    <location>
        <begin position="235"/>
        <end position="244"/>
    </location>
</feature>
<dbReference type="Proteomes" id="UP000204391">
    <property type="component" value="Chromosome"/>
</dbReference>
<name>A0A221MHP8_9BACI</name>
<accession>A0A221MHP8</accession>
<sequence length="244" mass="27259">MKIDVYSDFGCPFCYIGKRRLELALEQFSNKDKVTITYKSYELDPNAETNPDKTIHELLAGKYGMSVEKAKQSNENLANQAAELGLTYRFDTMQPTNTFDAHRLAKYAEKQGKGKEMTERLLQAYFTDSLHIGDYETLTKLAVEVELDSAAVLDVLESTDYAKAVRGDEQEAQQVGVQGVPFFVFNEKYAVSGAQPPDVFSEVIEKVWEEENEQPILQTLNPGKSETTYCTGDGCEVDSGEAKG</sequence>
<dbReference type="Pfam" id="PF01323">
    <property type="entry name" value="DSBA"/>
    <property type="match status" value="1"/>
</dbReference>
<feature type="domain" description="DSBA-like thioredoxin" evidence="2">
    <location>
        <begin position="3"/>
        <end position="204"/>
    </location>
</feature>
<gene>
    <name evidence="3" type="ORF">CFK40_20365</name>
</gene>